<dbReference type="Pfam" id="PF25019">
    <property type="entry name" value="LRR_R13L1-DRL21"/>
    <property type="match status" value="1"/>
</dbReference>
<dbReference type="PANTHER" id="PTHR47186">
    <property type="entry name" value="LEUCINE-RICH REPEAT-CONTAINING PROTEIN 57"/>
    <property type="match status" value="1"/>
</dbReference>
<dbReference type="EMBL" id="JBBNAE010000003">
    <property type="protein sequence ID" value="KAK9138513.1"/>
    <property type="molecule type" value="Genomic_DNA"/>
</dbReference>
<evidence type="ECO:0000313" key="2">
    <source>
        <dbReference type="EMBL" id="KAK9138513.1"/>
    </source>
</evidence>
<dbReference type="PANTHER" id="PTHR47186:SF3">
    <property type="entry name" value="OS09G0267800 PROTEIN"/>
    <property type="match status" value="1"/>
</dbReference>
<keyword evidence="3" id="KW-1185">Reference proteome</keyword>
<evidence type="ECO:0000313" key="3">
    <source>
        <dbReference type="Proteomes" id="UP001417504"/>
    </source>
</evidence>
<dbReference type="AlphaFoldDB" id="A0AAP0JSB6"/>
<accession>A0AAP0JSB6</accession>
<organism evidence="2 3">
    <name type="scientific">Stephania japonica</name>
    <dbReference type="NCBI Taxonomy" id="461633"/>
    <lineage>
        <taxon>Eukaryota</taxon>
        <taxon>Viridiplantae</taxon>
        <taxon>Streptophyta</taxon>
        <taxon>Embryophyta</taxon>
        <taxon>Tracheophyta</taxon>
        <taxon>Spermatophyta</taxon>
        <taxon>Magnoliopsida</taxon>
        <taxon>Ranunculales</taxon>
        <taxon>Menispermaceae</taxon>
        <taxon>Menispermoideae</taxon>
        <taxon>Cissampelideae</taxon>
        <taxon>Stephania</taxon>
    </lineage>
</organism>
<feature type="domain" description="R13L1/DRL21-like LRR repeat region" evidence="1">
    <location>
        <begin position="28"/>
        <end position="155"/>
    </location>
</feature>
<proteinExistence type="predicted"/>
<dbReference type="Gene3D" id="3.80.10.10">
    <property type="entry name" value="Ribonuclease Inhibitor"/>
    <property type="match status" value="2"/>
</dbReference>
<dbReference type="Proteomes" id="UP001417504">
    <property type="component" value="Unassembled WGS sequence"/>
</dbReference>
<reference evidence="2 3" key="1">
    <citation type="submission" date="2024-01" db="EMBL/GenBank/DDBJ databases">
        <title>Genome assemblies of Stephania.</title>
        <authorList>
            <person name="Yang L."/>
        </authorList>
    </citation>
    <scope>NUCLEOTIDE SEQUENCE [LARGE SCALE GENOMIC DNA]</scope>
    <source>
        <strain evidence="2">QJT</strain>
        <tissue evidence="2">Leaf</tissue>
    </source>
</reference>
<dbReference type="SUPFAM" id="SSF52058">
    <property type="entry name" value="L domain-like"/>
    <property type="match status" value="1"/>
</dbReference>
<protein>
    <recommendedName>
        <fullName evidence="1">R13L1/DRL21-like LRR repeat region domain-containing protein</fullName>
    </recommendedName>
</protein>
<dbReference type="InterPro" id="IPR032675">
    <property type="entry name" value="LRR_dom_sf"/>
</dbReference>
<dbReference type="InterPro" id="IPR056789">
    <property type="entry name" value="LRR_R13L1-DRL21"/>
</dbReference>
<evidence type="ECO:0000259" key="1">
    <source>
        <dbReference type="Pfam" id="PF25019"/>
    </source>
</evidence>
<comment type="caution">
    <text evidence="2">The sequence shown here is derived from an EMBL/GenBank/DDBJ whole genome shotgun (WGS) entry which is preliminary data.</text>
</comment>
<gene>
    <name evidence="2" type="ORF">Sjap_009107</name>
</gene>
<name>A0AAP0JSB6_9MAGN</name>
<sequence length="356" mass="39676">MCDVFKLPSSASTLPIFVASEEDLGRGISMLEHLNNLGGTLDIHCLCRVKETSLAKGALNEKRNLRELRLHWNRPSSVGGGDGDELLVLEVLRPHTNLQRLSIEGFGGVKFSAWLSSGSNLPYLVSMELSNCNHCENIPSFGGLHRLKKLELRSMANLKEWLEGGGVMFPCLEEVSIENCPKLRRAPHLFPKFKSLELENVGGMGVVSITSSLTSLTSLTIKYCEDLEYLQEELVSNNSQLNVVVISNCPKLKAFREEGLASASTSVADEILLNTFLRKLVIDEIDFSLTREGILRISKCPELESIGKGFLSSLVFFESVQVSGCSKPKHIELSQRFILFSSWWTPTAIENWRRFL</sequence>